<dbReference type="SUPFAM" id="SSF55785">
    <property type="entry name" value="PYP-like sensor domain (PAS domain)"/>
    <property type="match status" value="5"/>
</dbReference>
<dbReference type="PROSITE" id="PS50883">
    <property type="entry name" value="EAL"/>
    <property type="match status" value="1"/>
</dbReference>
<dbReference type="PANTHER" id="PTHR44757">
    <property type="entry name" value="DIGUANYLATE CYCLASE DGCP"/>
    <property type="match status" value="1"/>
</dbReference>
<dbReference type="Gene3D" id="3.20.20.450">
    <property type="entry name" value="EAL domain"/>
    <property type="match status" value="1"/>
</dbReference>
<dbReference type="PANTHER" id="PTHR44757:SF2">
    <property type="entry name" value="BIOFILM ARCHITECTURE MAINTENANCE PROTEIN MBAA"/>
    <property type="match status" value="1"/>
</dbReference>
<dbReference type="FunFam" id="3.20.20.450:FF:000001">
    <property type="entry name" value="Cyclic di-GMP phosphodiesterase yahA"/>
    <property type="match status" value="1"/>
</dbReference>
<dbReference type="GO" id="GO:0071732">
    <property type="term" value="P:cellular response to nitric oxide"/>
    <property type="evidence" value="ECO:0007669"/>
    <property type="project" value="UniProtKB-ARBA"/>
</dbReference>
<dbReference type="Gene3D" id="3.30.450.20">
    <property type="entry name" value="PAS domain"/>
    <property type="match status" value="5"/>
</dbReference>
<sequence length="1260" mass="141919">MTVQFLDNELILNKPDMDVKTSDYHGIDYRAIFDANPDAVFILSLKGQILDANTTAVNRYGYSLDDFRNMNAVDLAAKDLVKEVHVHLSESLKSGNKFEWRHRHKNGSELPVEIFSHPIVHNGEPAIIASVRDISQRKKLELALQDQKFMLERILDTQPGTVYIYDLVEQRNVYLNKHWLTAYGYTVEETQAMGSNVLQIFHPEDLARIIASHEAWKEASSGDIREIDYRIRDKGGAWHWLVSRETPFVFDEYGQVTQILGIVHDITERKQVETLLDGQKQVLEMIAVGVALPETLTSLVQLIEAQSPGMLGSILLMDEDGVHVRHGAAPSLPAEFVAAVDGQPIGPNAGSCGTAAYLKEAVFVEDIATDPLWDAYKEAALPHGLRACWSTPILDTERRVLGTFAMYYRQPGLPRQEHLQFIDTATYIASIAIGRHIAEAELRKSEERLSNMIDGFGPTTFVGLMELDGTLIKVNQSALDMGGVALSDVMGKPLDQTYWFSGLEETQQKLRTAIKLATQGEVSRYDFQVRGTGNHLVSIDFSLQPVRDKTGKIAFLVPSANDITERKLAEAAVRASEENFRAIIESSPVAMAMNDENLKITLLNRKFVDTFGYTLEDIPTLEAWWPRAYPDPIYRQQVAQEWHAAVEKMQQKGGGFDPMEYRVMCKDGTVRDISFSMSWIGTSSLVILYDMTERKHAEELIQKNGARFRFMLETSPIAVRIAASGGHNVLFANQQYADLISLERDQVIGTDPKQYYADPQDFEDALQQLEQGKSVTNNLVELKVSETKKTWVLASYFKLEYENVPAILGWFYDVTDLKHAEDKIHQMAFYDVLTQLPNRRLLMDRLNQALSASSRNGQYGAVLFIDLDNFKTLNDTKGHAIGDLLLIDVARRVQSCVREGDTVARLGGDEFLVVLETLSADVDEAAAQAEMVAEKIRTTLSESYMLNERRCYTTSSIGIVLFSGRQEIPDDLLRYADTAMYQAKISGRNAIRFYDSVMQRAIDTRAELEDELRLALNKQQFRLYYQIQVDNLRRPLGAEVLLRWDHPQYGLVSPAQFIPLSEETGLIIPIGLWVLQTACAQLSNWQNDAIAKSLTLAVNVSAKQFHEADFVWQVQRVLQETGANPTLLKLELTESAMLKNVEETISKMHQIELLGVSFSMDDFGTGYSSLQYLKRLPLSQIKIDQSFVRDIVSDPNDATIVQTIIAMTETLGLDVIAEGVENEAQCQFLELRGCQAFQGFLFSKPLPLGEFMDFIKNKIE</sequence>
<dbReference type="InterPro" id="IPR000014">
    <property type="entry name" value="PAS"/>
</dbReference>
<evidence type="ECO:0000256" key="1">
    <source>
        <dbReference type="ARBA" id="ARBA00051114"/>
    </source>
</evidence>
<dbReference type="InterPro" id="IPR013655">
    <property type="entry name" value="PAS_fold_3"/>
</dbReference>
<dbReference type="Pfam" id="PF00563">
    <property type="entry name" value="EAL"/>
    <property type="match status" value="1"/>
</dbReference>
<dbReference type="InterPro" id="IPR035965">
    <property type="entry name" value="PAS-like_dom_sf"/>
</dbReference>
<dbReference type="InterPro" id="IPR000700">
    <property type="entry name" value="PAS-assoc_C"/>
</dbReference>
<dbReference type="RefSeq" id="WP_165922909.1">
    <property type="nucleotide sequence ID" value="NZ_SMCO01000002.1"/>
</dbReference>
<feature type="domain" description="PAS" evidence="2">
    <location>
        <begin position="704"/>
        <end position="771"/>
    </location>
</feature>
<dbReference type="SMART" id="SM00052">
    <property type="entry name" value="EAL"/>
    <property type="match status" value="1"/>
</dbReference>
<feature type="domain" description="PAC" evidence="3">
    <location>
        <begin position="523"/>
        <end position="575"/>
    </location>
</feature>
<dbReference type="Gene3D" id="3.30.450.40">
    <property type="match status" value="1"/>
</dbReference>
<feature type="domain" description="EAL" evidence="4">
    <location>
        <begin position="1005"/>
        <end position="1259"/>
    </location>
</feature>
<feature type="domain" description="PAC" evidence="3">
    <location>
        <begin position="225"/>
        <end position="278"/>
    </location>
</feature>
<dbReference type="Pfam" id="PF13426">
    <property type="entry name" value="PAS_9"/>
    <property type="match status" value="2"/>
</dbReference>
<dbReference type="InterPro" id="IPR013656">
    <property type="entry name" value="PAS_4"/>
</dbReference>
<dbReference type="InterPro" id="IPR043128">
    <property type="entry name" value="Rev_trsase/Diguanyl_cyclase"/>
</dbReference>
<feature type="domain" description="PAS" evidence="2">
    <location>
        <begin position="29"/>
        <end position="95"/>
    </location>
</feature>
<organism evidence="6 7">
    <name type="scientific">Sulfurirhabdus autotrophica</name>
    <dbReference type="NCBI Taxonomy" id="1706046"/>
    <lineage>
        <taxon>Bacteria</taxon>
        <taxon>Pseudomonadati</taxon>
        <taxon>Pseudomonadota</taxon>
        <taxon>Betaproteobacteria</taxon>
        <taxon>Nitrosomonadales</taxon>
        <taxon>Sulfuricellaceae</taxon>
        <taxon>Sulfurirhabdus</taxon>
    </lineage>
</organism>
<dbReference type="Proteomes" id="UP000295367">
    <property type="component" value="Unassembled WGS sequence"/>
</dbReference>
<dbReference type="InterPro" id="IPR052155">
    <property type="entry name" value="Biofilm_reg_signaling"/>
</dbReference>
<dbReference type="InterPro" id="IPR001633">
    <property type="entry name" value="EAL_dom"/>
</dbReference>
<dbReference type="SMART" id="SM00065">
    <property type="entry name" value="GAF"/>
    <property type="match status" value="1"/>
</dbReference>
<dbReference type="EMBL" id="SMCO01000002">
    <property type="protein sequence ID" value="TCV89611.1"/>
    <property type="molecule type" value="Genomic_DNA"/>
</dbReference>
<dbReference type="SUPFAM" id="SSF55073">
    <property type="entry name" value="Nucleotide cyclase"/>
    <property type="match status" value="1"/>
</dbReference>
<dbReference type="Pfam" id="PF08447">
    <property type="entry name" value="PAS_3"/>
    <property type="match status" value="1"/>
</dbReference>
<dbReference type="AlphaFoldDB" id="A0A4R3YCP1"/>
<dbReference type="PROSITE" id="PS50887">
    <property type="entry name" value="GGDEF"/>
    <property type="match status" value="1"/>
</dbReference>
<dbReference type="Pfam" id="PF13185">
    <property type="entry name" value="GAF_2"/>
    <property type="match status" value="1"/>
</dbReference>
<dbReference type="NCBIfam" id="TIGR00254">
    <property type="entry name" value="GGDEF"/>
    <property type="match status" value="1"/>
</dbReference>
<evidence type="ECO:0000259" key="5">
    <source>
        <dbReference type="PROSITE" id="PS50887"/>
    </source>
</evidence>
<dbReference type="CDD" id="cd01949">
    <property type="entry name" value="GGDEF"/>
    <property type="match status" value="1"/>
</dbReference>
<dbReference type="CDD" id="cd00130">
    <property type="entry name" value="PAS"/>
    <property type="match status" value="5"/>
</dbReference>
<dbReference type="SMART" id="SM00267">
    <property type="entry name" value="GGDEF"/>
    <property type="match status" value="1"/>
</dbReference>
<dbReference type="CDD" id="cd01948">
    <property type="entry name" value="EAL"/>
    <property type="match status" value="1"/>
</dbReference>
<proteinExistence type="predicted"/>
<evidence type="ECO:0000313" key="7">
    <source>
        <dbReference type="Proteomes" id="UP000295367"/>
    </source>
</evidence>
<keyword evidence="7" id="KW-1185">Reference proteome</keyword>
<evidence type="ECO:0000259" key="2">
    <source>
        <dbReference type="PROSITE" id="PS50112"/>
    </source>
</evidence>
<feature type="domain" description="PAS" evidence="2">
    <location>
        <begin position="445"/>
        <end position="521"/>
    </location>
</feature>
<dbReference type="PROSITE" id="PS50112">
    <property type="entry name" value="PAS"/>
    <property type="match status" value="5"/>
</dbReference>
<dbReference type="Pfam" id="PF08448">
    <property type="entry name" value="PAS_4"/>
    <property type="match status" value="1"/>
</dbReference>
<dbReference type="InterPro" id="IPR001610">
    <property type="entry name" value="PAC"/>
</dbReference>
<dbReference type="Pfam" id="PF00990">
    <property type="entry name" value="GGDEF"/>
    <property type="match status" value="1"/>
</dbReference>
<dbReference type="SUPFAM" id="SSF55781">
    <property type="entry name" value="GAF domain-like"/>
    <property type="match status" value="1"/>
</dbReference>
<feature type="domain" description="PAC" evidence="3">
    <location>
        <begin position="96"/>
        <end position="146"/>
    </location>
</feature>
<dbReference type="Pfam" id="PF13188">
    <property type="entry name" value="PAS_8"/>
    <property type="match status" value="1"/>
</dbReference>
<accession>A0A4R3YCP1</accession>
<protein>
    <submittedName>
        <fullName evidence="6">PAS domain S-box-containing protein/diguanylate cyclase (GGDEF)-like protein</fullName>
    </submittedName>
</protein>
<feature type="domain" description="GGDEF" evidence="5">
    <location>
        <begin position="858"/>
        <end position="996"/>
    </location>
</feature>
<dbReference type="NCBIfam" id="TIGR00229">
    <property type="entry name" value="sensory_box"/>
    <property type="match status" value="5"/>
</dbReference>
<dbReference type="Gene3D" id="3.30.70.270">
    <property type="match status" value="1"/>
</dbReference>
<evidence type="ECO:0000313" key="6">
    <source>
        <dbReference type="EMBL" id="TCV89611.1"/>
    </source>
</evidence>
<dbReference type="InterPro" id="IPR000160">
    <property type="entry name" value="GGDEF_dom"/>
</dbReference>
<dbReference type="GO" id="GO:0071111">
    <property type="term" value="F:cyclic-guanylate-specific phosphodiesterase activity"/>
    <property type="evidence" value="ECO:0007669"/>
    <property type="project" value="UniProtKB-EC"/>
</dbReference>
<gene>
    <name evidence="6" type="ORF">EDC63_102129</name>
</gene>
<dbReference type="InterPro" id="IPR003018">
    <property type="entry name" value="GAF"/>
</dbReference>
<feature type="domain" description="PAS" evidence="2">
    <location>
        <begin position="576"/>
        <end position="618"/>
    </location>
</feature>
<comment type="caution">
    <text evidence="6">The sequence shown here is derived from an EMBL/GenBank/DDBJ whole genome shotgun (WGS) entry which is preliminary data.</text>
</comment>
<dbReference type="InterPro" id="IPR029787">
    <property type="entry name" value="Nucleotide_cyclase"/>
</dbReference>
<dbReference type="FunFam" id="3.30.70.270:FF:000001">
    <property type="entry name" value="Diguanylate cyclase domain protein"/>
    <property type="match status" value="1"/>
</dbReference>
<dbReference type="SMART" id="SM00086">
    <property type="entry name" value="PAC"/>
    <property type="match status" value="5"/>
</dbReference>
<feature type="domain" description="PAS" evidence="2">
    <location>
        <begin position="147"/>
        <end position="209"/>
    </location>
</feature>
<reference evidence="6 7" key="1">
    <citation type="submission" date="2019-03" db="EMBL/GenBank/DDBJ databases">
        <title>Genomic Encyclopedia of Type Strains, Phase IV (KMG-IV): sequencing the most valuable type-strain genomes for metagenomic binning, comparative biology and taxonomic classification.</title>
        <authorList>
            <person name="Goeker M."/>
        </authorList>
    </citation>
    <scope>NUCLEOTIDE SEQUENCE [LARGE SCALE GENOMIC DNA]</scope>
    <source>
        <strain evidence="6 7">DSM 100309</strain>
    </source>
</reference>
<dbReference type="PROSITE" id="PS50113">
    <property type="entry name" value="PAC"/>
    <property type="match status" value="3"/>
</dbReference>
<dbReference type="InterPro" id="IPR035919">
    <property type="entry name" value="EAL_sf"/>
</dbReference>
<name>A0A4R3YCP1_9PROT</name>
<comment type="catalytic activity">
    <reaction evidence="1">
        <text>3',3'-c-di-GMP + H2O = 5'-phosphoguanylyl(3'-&gt;5')guanosine + H(+)</text>
        <dbReference type="Rhea" id="RHEA:24902"/>
        <dbReference type="ChEBI" id="CHEBI:15377"/>
        <dbReference type="ChEBI" id="CHEBI:15378"/>
        <dbReference type="ChEBI" id="CHEBI:58754"/>
        <dbReference type="ChEBI" id="CHEBI:58805"/>
        <dbReference type="EC" id="3.1.4.52"/>
    </reaction>
    <physiologicalReaction direction="left-to-right" evidence="1">
        <dbReference type="Rhea" id="RHEA:24903"/>
    </physiologicalReaction>
</comment>
<dbReference type="InterPro" id="IPR029016">
    <property type="entry name" value="GAF-like_dom_sf"/>
</dbReference>
<evidence type="ECO:0000259" key="3">
    <source>
        <dbReference type="PROSITE" id="PS50113"/>
    </source>
</evidence>
<evidence type="ECO:0000259" key="4">
    <source>
        <dbReference type="PROSITE" id="PS50883"/>
    </source>
</evidence>
<dbReference type="SUPFAM" id="SSF141868">
    <property type="entry name" value="EAL domain-like"/>
    <property type="match status" value="1"/>
</dbReference>
<dbReference type="SMART" id="SM00091">
    <property type="entry name" value="PAS"/>
    <property type="match status" value="5"/>
</dbReference>